<keyword evidence="3" id="KW-0812">Transmembrane</keyword>
<feature type="transmembrane region" description="Helical" evidence="3">
    <location>
        <begin position="81"/>
        <end position="101"/>
    </location>
</feature>
<feature type="transmembrane region" description="Helical" evidence="3">
    <location>
        <begin position="50"/>
        <end position="69"/>
    </location>
</feature>
<dbReference type="InterPro" id="IPR007492">
    <property type="entry name" value="LytTR_DNA-bd_dom"/>
</dbReference>
<dbReference type="EMBL" id="PPSX01000078">
    <property type="protein sequence ID" value="RZQ51793.1"/>
    <property type="molecule type" value="Genomic_DNA"/>
</dbReference>
<evidence type="ECO:0000313" key="5">
    <source>
        <dbReference type="EMBL" id="RZQ51793.1"/>
    </source>
</evidence>
<gene>
    <name evidence="5" type="ORF">C1E23_17545</name>
</gene>
<proteinExistence type="predicted"/>
<dbReference type="Gene3D" id="2.40.50.1020">
    <property type="entry name" value="LytTr DNA-binding domain"/>
    <property type="match status" value="1"/>
</dbReference>
<sequence length="304" mass="34836">MYEWAVFCMNGQFPIGTISPWRYFASIGFFLACLLSISDDDNVLPYWLNFVVWQVQVFSCLSFFIATHTLMKGVLARQNDLIKLTINSVIAVTVYVPFSLLRDVYIEQETAYTLYALFEEWQNMAPVALISWVAINLPWLSGFQIKRTENITSSSQEPTQTIDSIANKNKNVTIEPISINPETTEPRVEQQDNSATQPDHDFLKIAKIDNIDSLICLKAELHYLKVVTEQEQHLILYNLKDAIEALSDIDPTLGAGQTHRSYWVNPNHAEKLLRKNREGELVLSNQDKVPVSRTNMKKVKGWFE</sequence>
<dbReference type="Proteomes" id="UP000291338">
    <property type="component" value="Unassembled WGS sequence"/>
</dbReference>
<dbReference type="GO" id="GO:0003677">
    <property type="term" value="F:DNA binding"/>
    <property type="evidence" value="ECO:0007669"/>
    <property type="project" value="InterPro"/>
</dbReference>
<keyword evidence="3" id="KW-1133">Transmembrane helix</keyword>
<dbReference type="SMART" id="SM00850">
    <property type="entry name" value="LytTR"/>
    <property type="match status" value="1"/>
</dbReference>
<keyword evidence="1" id="KW-0902">Two-component regulatory system</keyword>
<dbReference type="Pfam" id="PF04397">
    <property type="entry name" value="LytTR"/>
    <property type="match status" value="1"/>
</dbReference>
<organism evidence="5 6">
    <name type="scientific">Pseudoalteromonas phenolica</name>
    <dbReference type="NCBI Taxonomy" id="161398"/>
    <lineage>
        <taxon>Bacteria</taxon>
        <taxon>Pseudomonadati</taxon>
        <taxon>Pseudomonadota</taxon>
        <taxon>Gammaproteobacteria</taxon>
        <taxon>Alteromonadales</taxon>
        <taxon>Pseudoalteromonadaceae</taxon>
        <taxon>Pseudoalteromonas</taxon>
    </lineage>
</organism>
<evidence type="ECO:0000259" key="4">
    <source>
        <dbReference type="PROSITE" id="PS50930"/>
    </source>
</evidence>
<keyword evidence="3" id="KW-0472">Membrane</keyword>
<evidence type="ECO:0000313" key="6">
    <source>
        <dbReference type="Proteomes" id="UP000291338"/>
    </source>
</evidence>
<protein>
    <recommendedName>
        <fullName evidence="4">HTH LytTR-type domain-containing protein</fullName>
    </recommendedName>
</protein>
<evidence type="ECO:0000256" key="2">
    <source>
        <dbReference type="SAM" id="MobiDB-lite"/>
    </source>
</evidence>
<evidence type="ECO:0000256" key="1">
    <source>
        <dbReference type="ARBA" id="ARBA00023012"/>
    </source>
</evidence>
<name>A0A4Q7II84_9GAMM</name>
<feature type="region of interest" description="Disordered" evidence="2">
    <location>
        <begin position="175"/>
        <end position="196"/>
    </location>
</feature>
<evidence type="ECO:0000256" key="3">
    <source>
        <dbReference type="SAM" id="Phobius"/>
    </source>
</evidence>
<feature type="transmembrane region" description="Helical" evidence="3">
    <location>
        <begin position="121"/>
        <end position="140"/>
    </location>
</feature>
<reference evidence="5 6" key="1">
    <citation type="submission" date="2018-01" db="EMBL/GenBank/DDBJ databases">
        <title>Co-occurrence of chitin degradation, pigmentation and bioactivity in marine Pseudoalteromonas.</title>
        <authorList>
            <person name="Paulsen S."/>
            <person name="Gram L."/>
            <person name="Machado H."/>
        </authorList>
    </citation>
    <scope>NUCLEOTIDE SEQUENCE [LARGE SCALE GENOMIC DNA]</scope>
    <source>
        <strain evidence="5 6">S3898</strain>
    </source>
</reference>
<dbReference type="GO" id="GO:0000160">
    <property type="term" value="P:phosphorelay signal transduction system"/>
    <property type="evidence" value="ECO:0007669"/>
    <property type="project" value="UniProtKB-KW"/>
</dbReference>
<dbReference type="AlphaFoldDB" id="A0A4Q7II84"/>
<accession>A0A4Q7II84</accession>
<feature type="transmembrane region" description="Helical" evidence="3">
    <location>
        <begin position="21"/>
        <end position="38"/>
    </location>
</feature>
<feature type="domain" description="HTH LytTR-type" evidence="4">
    <location>
        <begin position="257"/>
        <end position="304"/>
    </location>
</feature>
<dbReference type="PROSITE" id="PS50930">
    <property type="entry name" value="HTH_LYTTR"/>
    <property type="match status" value="1"/>
</dbReference>
<comment type="caution">
    <text evidence="5">The sequence shown here is derived from an EMBL/GenBank/DDBJ whole genome shotgun (WGS) entry which is preliminary data.</text>
</comment>